<reference evidence="9 10" key="1">
    <citation type="submission" date="2019-11" db="EMBL/GenBank/DDBJ databases">
        <title>Whole-genome sequencing of Allorhizobium vitis.</title>
        <authorList>
            <person name="Gan H.M."/>
            <person name="Savka M.A."/>
        </authorList>
    </citation>
    <scope>NUCLEOTIDE SEQUENCE [LARGE SCALE GENOMIC DNA]</scope>
    <source>
        <strain evidence="9 10">AB4</strain>
    </source>
</reference>
<feature type="transmembrane region" description="Helical" evidence="8">
    <location>
        <begin position="194"/>
        <end position="211"/>
    </location>
</feature>
<feature type="transmembrane region" description="Helical" evidence="8">
    <location>
        <begin position="6"/>
        <end position="28"/>
    </location>
</feature>
<proteinExistence type="inferred from homology"/>
<dbReference type="InterPro" id="IPR001734">
    <property type="entry name" value="Na/solute_symporter"/>
</dbReference>
<feature type="transmembrane region" description="Helical" evidence="8">
    <location>
        <begin position="398"/>
        <end position="418"/>
    </location>
</feature>
<keyword evidence="4 8" id="KW-0812">Transmembrane</keyword>
<evidence type="ECO:0000256" key="1">
    <source>
        <dbReference type="ARBA" id="ARBA00004141"/>
    </source>
</evidence>
<dbReference type="AlphaFoldDB" id="A0ABD6GF77"/>
<gene>
    <name evidence="9" type="ORF">BBI04_021125</name>
</gene>
<dbReference type="InterPro" id="IPR050277">
    <property type="entry name" value="Sodium:Solute_Symporter"/>
</dbReference>
<evidence type="ECO:0000256" key="2">
    <source>
        <dbReference type="ARBA" id="ARBA00006434"/>
    </source>
</evidence>
<feature type="transmembrane region" description="Helical" evidence="8">
    <location>
        <begin position="371"/>
        <end position="392"/>
    </location>
</feature>
<evidence type="ECO:0000256" key="7">
    <source>
        <dbReference type="RuleBase" id="RU362091"/>
    </source>
</evidence>
<dbReference type="GO" id="GO:0016020">
    <property type="term" value="C:membrane"/>
    <property type="evidence" value="ECO:0007669"/>
    <property type="project" value="UniProtKB-SubCell"/>
</dbReference>
<feature type="transmembrane region" description="Helical" evidence="8">
    <location>
        <begin position="240"/>
        <end position="259"/>
    </location>
</feature>
<feature type="transmembrane region" description="Helical" evidence="8">
    <location>
        <begin position="130"/>
        <end position="158"/>
    </location>
</feature>
<comment type="subcellular location">
    <subcellularLocation>
        <location evidence="1">Membrane</location>
        <topology evidence="1">Multi-pass membrane protein</topology>
    </subcellularLocation>
</comment>
<feature type="transmembrane region" description="Helical" evidence="8">
    <location>
        <begin position="425"/>
        <end position="443"/>
    </location>
</feature>
<sequence>MTTEINPTALAVFIFFFALVTAMGFVASRWRRPETMAHIDEWGLGGRKFGTWITWFLVGGDFYTAYTVIAVPALVYAVGAYGFFALPYTIIVYPFVFLVMPILWRRAKEHGYVTAGDVVHGQYGSRALELVVALTGVIATMPYIALQLVGMAAVLKALGLHGEVPLMVSFIILALYTYSAGLRAPALIAFVKDIMIYIVVIVAVAAIPMKLGGYANVFASADAAFQAKGSGGLLLAGNQYVAYATLAFGSALAAFMYPHTLTGIFASNGANTIRKNAMMLPAYTLLLGLLALLGYMGHAAGLKPATPNDIVPMLFQTLFPSWFAGFAFAAIAIGALVPAAVMSIGAANLFTRNFWKAYINPDVSHAGEAQVAKITSLVVKVGALLVIVFLPTQFALDLQLLGGIWILQTLPALIFGLFTNWFRVPGLLAGWVVGFVGGTWLVWLNGLKPLHTLTIDGTPFTIYTGILALLANIVVAVVVNLITPAKVPAQA</sequence>
<accession>A0ABD6GF77</accession>
<organism evidence="9 10">
    <name type="scientific">Agrobacterium vitis</name>
    <name type="common">Rhizobium vitis</name>
    <dbReference type="NCBI Taxonomy" id="373"/>
    <lineage>
        <taxon>Bacteria</taxon>
        <taxon>Pseudomonadati</taxon>
        <taxon>Pseudomonadota</taxon>
        <taxon>Alphaproteobacteria</taxon>
        <taxon>Hyphomicrobiales</taxon>
        <taxon>Rhizobiaceae</taxon>
        <taxon>Rhizobium/Agrobacterium group</taxon>
        <taxon>Agrobacterium</taxon>
    </lineage>
</organism>
<dbReference type="PANTHER" id="PTHR48086">
    <property type="entry name" value="SODIUM/PROLINE SYMPORTER-RELATED"/>
    <property type="match status" value="1"/>
</dbReference>
<protein>
    <submittedName>
        <fullName evidence="9">Sodium:solute symporter</fullName>
    </submittedName>
</protein>
<evidence type="ECO:0000313" key="9">
    <source>
        <dbReference type="EMBL" id="MUP07294.1"/>
    </source>
</evidence>
<feature type="transmembrane region" description="Helical" evidence="8">
    <location>
        <begin position="164"/>
        <end position="182"/>
    </location>
</feature>
<comment type="similarity">
    <text evidence="2 7">Belongs to the sodium:solute symporter (SSF) (TC 2.A.21) family.</text>
</comment>
<evidence type="ECO:0000256" key="5">
    <source>
        <dbReference type="ARBA" id="ARBA00022989"/>
    </source>
</evidence>
<feature type="transmembrane region" description="Helical" evidence="8">
    <location>
        <begin position="49"/>
        <end position="75"/>
    </location>
</feature>
<feature type="transmembrane region" description="Helical" evidence="8">
    <location>
        <begin position="81"/>
        <end position="104"/>
    </location>
</feature>
<dbReference type="Gene3D" id="1.20.1730.10">
    <property type="entry name" value="Sodium/glucose cotransporter"/>
    <property type="match status" value="1"/>
</dbReference>
<evidence type="ECO:0000256" key="3">
    <source>
        <dbReference type="ARBA" id="ARBA00022448"/>
    </source>
</evidence>
<dbReference type="PANTHER" id="PTHR48086:SF8">
    <property type="entry name" value="MONOCARBOXYLIC ACID PERMEASE"/>
    <property type="match status" value="1"/>
</dbReference>
<comment type="caution">
    <text evidence="9">The sequence shown here is derived from an EMBL/GenBank/DDBJ whole genome shotgun (WGS) entry which is preliminary data.</text>
</comment>
<evidence type="ECO:0000256" key="8">
    <source>
        <dbReference type="SAM" id="Phobius"/>
    </source>
</evidence>
<name>A0ABD6GF77_AGRVI</name>
<feature type="transmembrane region" description="Helical" evidence="8">
    <location>
        <begin position="280"/>
        <end position="302"/>
    </location>
</feature>
<evidence type="ECO:0000256" key="4">
    <source>
        <dbReference type="ARBA" id="ARBA00022692"/>
    </source>
</evidence>
<dbReference type="CDD" id="cd10322">
    <property type="entry name" value="SLC5sbd"/>
    <property type="match status" value="1"/>
</dbReference>
<feature type="transmembrane region" description="Helical" evidence="8">
    <location>
        <begin position="463"/>
        <end position="482"/>
    </location>
</feature>
<keyword evidence="6 8" id="KW-0472">Membrane</keyword>
<dbReference type="PROSITE" id="PS50283">
    <property type="entry name" value="NA_SOLUT_SYMP_3"/>
    <property type="match status" value="1"/>
</dbReference>
<keyword evidence="3" id="KW-0813">Transport</keyword>
<dbReference type="EMBL" id="MBEV02000014">
    <property type="protein sequence ID" value="MUP07294.1"/>
    <property type="molecule type" value="Genomic_DNA"/>
</dbReference>
<dbReference type="Pfam" id="PF00474">
    <property type="entry name" value="SSF"/>
    <property type="match status" value="1"/>
</dbReference>
<evidence type="ECO:0000313" key="10">
    <source>
        <dbReference type="Proteomes" id="UP000175993"/>
    </source>
</evidence>
<feature type="transmembrane region" description="Helical" evidence="8">
    <location>
        <begin position="322"/>
        <end position="350"/>
    </location>
</feature>
<dbReference type="InterPro" id="IPR038377">
    <property type="entry name" value="Na/Glc_symporter_sf"/>
</dbReference>
<dbReference type="NCBIfam" id="NF046076">
    <property type="entry name" value="monocarbox_MctP"/>
    <property type="match status" value="1"/>
</dbReference>
<dbReference type="RefSeq" id="WP_070164454.1">
    <property type="nucleotide sequence ID" value="NZ_CP118260.1"/>
</dbReference>
<keyword evidence="5 8" id="KW-1133">Transmembrane helix</keyword>
<dbReference type="Proteomes" id="UP000175993">
    <property type="component" value="Unassembled WGS sequence"/>
</dbReference>
<evidence type="ECO:0000256" key="6">
    <source>
        <dbReference type="ARBA" id="ARBA00023136"/>
    </source>
</evidence>